<dbReference type="SUPFAM" id="SSF56935">
    <property type="entry name" value="Porins"/>
    <property type="match status" value="1"/>
</dbReference>
<proteinExistence type="inferred from homology"/>
<evidence type="ECO:0000256" key="1">
    <source>
        <dbReference type="ARBA" id="ARBA00004571"/>
    </source>
</evidence>
<evidence type="ECO:0000256" key="7">
    <source>
        <dbReference type="PROSITE-ProRule" id="PRU01360"/>
    </source>
</evidence>
<reference evidence="10 11" key="1">
    <citation type="submission" date="2020-02" db="EMBL/GenBank/DDBJ databases">
        <title>Shewanella WXL01 sp. nov., a marine bacterium isolated from green algae in Luhuitou Fringing Reef (Northern South China Sea).</title>
        <authorList>
            <person name="Wang X."/>
        </authorList>
    </citation>
    <scope>NUCLEOTIDE SEQUENCE [LARGE SCALE GENOMIC DNA]</scope>
    <source>
        <strain evidence="10 11">MCCC 1A01895</strain>
    </source>
</reference>
<dbReference type="Pfam" id="PF07715">
    <property type="entry name" value="Plug"/>
    <property type="match status" value="1"/>
</dbReference>
<dbReference type="Gene3D" id="2.40.170.20">
    <property type="entry name" value="TonB-dependent receptor, beta-barrel domain"/>
    <property type="match status" value="1"/>
</dbReference>
<dbReference type="RefSeq" id="WP_153662531.1">
    <property type="nucleotide sequence ID" value="NZ_JAAIKR010000003.1"/>
</dbReference>
<evidence type="ECO:0000313" key="11">
    <source>
        <dbReference type="Proteomes" id="UP000811844"/>
    </source>
</evidence>
<evidence type="ECO:0000256" key="6">
    <source>
        <dbReference type="ARBA" id="ARBA00023237"/>
    </source>
</evidence>
<dbReference type="InterPro" id="IPR039426">
    <property type="entry name" value="TonB-dep_rcpt-like"/>
</dbReference>
<dbReference type="Proteomes" id="UP000811844">
    <property type="component" value="Unassembled WGS sequence"/>
</dbReference>
<evidence type="ECO:0000256" key="4">
    <source>
        <dbReference type="ARBA" id="ARBA00022692"/>
    </source>
</evidence>
<accession>A0ABS5I026</accession>
<keyword evidence="2 7" id="KW-0813">Transport</keyword>
<dbReference type="InterPro" id="IPR012910">
    <property type="entry name" value="Plug_dom"/>
</dbReference>
<comment type="caution">
    <text evidence="10">The sequence shown here is derived from an EMBL/GenBank/DDBJ whole genome shotgun (WGS) entry which is preliminary data.</text>
</comment>
<feature type="chain" id="PRO_5045992962" evidence="8">
    <location>
        <begin position="26"/>
        <end position="814"/>
    </location>
</feature>
<dbReference type="EMBL" id="JAAIKR010000003">
    <property type="protein sequence ID" value="MBR9727388.1"/>
    <property type="molecule type" value="Genomic_DNA"/>
</dbReference>
<organism evidence="10 11">
    <name type="scientific">Shewanella intestini</name>
    <dbReference type="NCBI Taxonomy" id="2017544"/>
    <lineage>
        <taxon>Bacteria</taxon>
        <taxon>Pseudomonadati</taxon>
        <taxon>Pseudomonadota</taxon>
        <taxon>Gammaproteobacteria</taxon>
        <taxon>Alteromonadales</taxon>
        <taxon>Shewanellaceae</taxon>
        <taxon>Shewanella</taxon>
    </lineage>
</organism>
<dbReference type="InterPro" id="IPR036942">
    <property type="entry name" value="Beta-barrel_TonB_sf"/>
</dbReference>
<evidence type="ECO:0000256" key="2">
    <source>
        <dbReference type="ARBA" id="ARBA00022448"/>
    </source>
</evidence>
<keyword evidence="11" id="KW-1185">Reference proteome</keyword>
<gene>
    <name evidence="10" type="ORF">G3R48_05200</name>
</gene>
<feature type="signal peptide" evidence="8">
    <location>
        <begin position="1"/>
        <end position="25"/>
    </location>
</feature>
<keyword evidence="8" id="KW-0732">Signal</keyword>
<name>A0ABS5I026_9GAMM</name>
<evidence type="ECO:0000259" key="9">
    <source>
        <dbReference type="Pfam" id="PF07715"/>
    </source>
</evidence>
<evidence type="ECO:0000256" key="3">
    <source>
        <dbReference type="ARBA" id="ARBA00022452"/>
    </source>
</evidence>
<dbReference type="PROSITE" id="PS52016">
    <property type="entry name" value="TONB_DEPENDENT_REC_3"/>
    <property type="match status" value="1"/>
</dbReference>
<keyword evidence="4 7" id="KW-0812">Transmembrane</keyword>
<keyword evidence="10" id="KW-0675">Receptor</keyword>
<evidence type="ECO:0000256" key="8">
    <source>
        <dbReference type="SAM" id="SignalP"/>
    </source>
</evidence>
<dbReference type="InterPro" id="IPR037066">
    <property type="entry name" value="Plug_dom_sf"/>
</dbReference>
<sequence>MKTAVIYSYLTTSILTALYASSVIASDDLPTLAETEVQSQNQEQSEHLVLDHEHIQQTPVANNSLSQLLKTQPGIAINDGTGSVRGGDIAPEEISIANARTHQTNYMIGGVSTNNVSTFADRDTAGGLGGHTSGYFFDTTLLDSVEVMDRNISAEYGGFTGGVVNAQLRKPTKDFTADYQFKMTDSDWNEDPKIDEDNSDLESPIWGDGRYQDRYQKRFHNLFVGGAINDNHQLGFGMSINESDIPLIYNGERKDQTQTNTNLFLNHNAQLGEWELSNELRYSQFTEDRFLNDTFDDSTAELSDYQNSHSGMGITVKLDRQFSQGMWRNSVAFDQLKDERSADVDYFKTHLDFRDGFNFNSSGSYGNLDQTQNSTQIKTAFDFDSIYTGDVRQQISIGAQATLISATGRFHNDFHTFTQTSNANDTVKLTSWTTTQAGNYDAESNQYALFVTNQLDWQQLNVNLGLRAEHIELFDQTVLAPRVSASWDFDNQQLNRVTAGVSRYYSGSLLGWALKAQKRGMQVNRQNCMGTGGGNDISLNPNDYTCESETQYQVSDMNQADTPYSDEFALNYDRQVSNVEMNLGYLFRSQRDGLSVIYNSDLSRDELHNNMQSDSNIYTLRLSNVENYKVLGAEVGGYINVGYTDATGSGSTSAVYDDQNDLNGGSGTEWVMLDGELMRRTDMDTGSYNSDLTAAFGLNTAWPQYGVVWNNLLNYEGGRTLTLLQGQQSEEINGEPTSVAVLSSAEMQSLLTWDSKLTWTPHIANEHLTLGVSVTNLLNEQVKIATSGIADNSAFTDDYYSKGREFWLTVGVKM</sequence>
<comment type="similarity">
    <text evidence="7">Belongs to the TonB-dependent receptor family.</text>
</comment>
<dbReference type="Gene3D" id="2.170.130.10">
    <property type="entry name" value="TonB-dependent receptor, plug domain"/>
    <property type="match status" value="1"/>
</dbReference>
<keyword evidence="6 7" id="KW-0998">Cell outer membrane</keyword>
<evidence type="ECO:0000256" key="5">
    <source>
        <dbReference type="ARBA" id="ARBA00023136"/>
    </source>
</evidence>
<keyword evidence="3 7" id="KW-1134">Transmembrane beta strand</keyword>
<protein>
    <submittedName>
        <fullName evidence="10">TonB-dependent receptor</fullName>
    </submittedName>
</protein>
<feature type="domain" description="TonB-dependent receptor plug" evidence="9">
    <location>
        <begin position="49"/>
        <end position="163"/>
    </location>
</feature>
<comment type="subcellular location">
    <subcellularLocation>
        <location evidence="1 7">Cell outer membrane</location>
        <topology evidence="1 7">Multi-pass membrane protein</topology>
    </subcellularLocation>
</comment>
<evidence type="ECO:0000313" key="10">
    <source>
        <dbReference type="EMBL" id="MBR9727388.1"/>
    </source>
</evidence>
<keyword evidence="5 7" id="KW-0472">Membrane</keyword>